<evidence type="ECO:0000313" key="1">
    <source>
        <dbReference type="EMBL" id="RAJ05278.1"/>
    </source>
</evidence>
<dbReference type="Proteomes" id="UP000249547">
    <property type="component" value="Unassembled WGS sequence"/>
</dbReference>
<sequence>MCRFMPEYAGLCRFPSEVAQHEHHMRHLVHPNIHRSEFISIQYYISADLLHYLCEI</sequence>
<gene>
    <name evidence="1" type="ORF">LX64_02433</name>
</gene>
<protein>
    <submittedName>
        <fullName evidence="1">Uncharacterized protein</fullName>
    </submittedName>
</protein>
<dbReference type="EMBL" id="QLLL01000004">
    <property type="protein sequence ID" value="RAJ05278.1"/>
    <property type="molecule type" value="Genomic_DNA"/>
</dbReference>
<evidence type="ECO:0000313" key="2">
    <source>
        <dbReference type="Proteomes" id="UP000249547"/>
    </source>
</evidence>
<proteinExistence type="predicted"/>
<accession>A0A327QML2</accession>
<comment type="caution">
    <text evidence="1">The sequence shown here is derived from an EMBL/GenBank/DDBJ whole genome shotgun (WGS) entry which is preliminary data.</text>
</comment>
<organism evidence="1 2">
    <name type="scientific">Chitinophaga skermanii</name>
    <dbReference type="NCBI Taxonomy" id="331697"/>
    <lineage>
        <taxon>Bacteria</taxon>
        <taxon>Pseudomonadati</taxon>
        <taxon>Bacteroidota</taxon>
        <taxon>Chitinophagia</taxon>
        <taxon>Chitinophagales</taxon>
        <taxon>Chitinophagaceae</taxon>
        <taxon>Chitinophaga</taxon>
    </lineage>
</organism>
<dbReference type="AlphaFoldDB" id="A0A327QML2"/>
<reference evidence="1 2" key="1">
    <citation type="submission" date="2018-06" db="EMBL/GenBank/DDBJ databases">
        <title>Genomic Encyclopedia of Archaeal and Bacterial Type Strains, Phase II (KMG-II): from individual species to whole genera.</title>
        <authorList>
            <person name="Goeker M."/>
        </authorList>
    </citation>
    <scope>NUCLEOTIDE SEQUENCE [LARGE SCALE GENOMIC DNA]</scope>
    <source>
        <strain evidence="1 2">DSM 23857</strain>
    </source>
</reference>
<keyword evidence="2" id="KW-1185">Reference proteome</keyword>
<name>A0A327QML2_9BACT</name>